<organism evidence="2">
    <name type="scientific">Ackermannviridae sp</name>
    <dbReference type="NCBI Taxonomy" id="2831612"/>
    <lineage>
        <taxon>Viruses</taxon>
        <taxon>Duplodnaviria</taxon>
        <taxon>Heunggongvirae</taxon>
        <taxon>Uroviricota</taxon>
        <taxon>Caudoviricetes</taxon>
        <taxon>Pantevenvirales</taxon>
        <taxon>Ackermannviridae</taxon>
    </lineage>
</organism>
<dbReference type="Pfam" id="PF21939">
    <property type="entry name" value="Gp10_C"/>
    <property type="match status" value="1"/>
</dbReference>
<sequence>MVENPYKYPYVPVGGIIEWDGTGLTGAPDLSTPKKVAAVYGYGMWEAYGAGRVTIGANSVHAIGSEGGEETHTLISTELPSSIGPLANIMLDINNKRGGFGSPITTVPDGTYIAKPGSIANEGGNQPHNNMQPYRTVYRWRRIA</sequence>
<accession>A0A8S5VPP4</accession>
<reference evidence="2" key="1">
    <citation type="journal article" date="2021" name="Proc. Natl. Acad. Sci. U.S.A.">
        <title>A Catalog of Tens of Thousands of Viruses from Human Metagenomes Reveals Hidden Associations with Chronic Diseases.</title>
        <authorList>
            <person name="Tisza M.J."/>
            <person name="Buck C.B."/>
        </authorList>
    </citation>
    <scope>NUCLEOTIDE SEQUENCE</scope>
    <source>
        <strain evidence="2">Ctg2R45</strain>
    </source>
</reference>
<dbReference type="EMBL" id="BK035339">
    <property type="protein sequence ID" value="DAG94360.1"/>
    <property type="molecule type" value="Genomic_DNA"/>
</dbReference>
<protein>
    <submittedName>
        <fullName evidence="2">Baseplate protein</fullName>
    </submittedName>
</protein>
<evidence type="ECO:0000313" key="2">
    <source>
        <dbReference type="EMBL" id="DAG94360.1"/>
    </source>
</evidence>
<dbReference type="InterPro" id="IPR053827">
    <property type="entry name" value="Gp10_C"/>
</dbReference>
<feature type="domain" description="Baseplate structural protein Gp10 C-terminal" evidence="1">
    <location>
        <begin position="38"/>
        <end position="143"/>
    </location>
</feature>
<evidence type="ECO:0000259" key="1">
    <source>
        <dbReference type="Pfam" id="PF21939"/>
    </source>
</evidence>
<proteinExistence type="predicted"/>
<name>A0A8S5VPP4_9CAUD</name>